<dbReference type="GO" id="GO:0004842">
    <property type="term" value="F:ubiquitin-protein transferase activity"/>
    <property type="evidence" value="ECO:0007669"/>
    <property type="project" value="TreeGrafter"/>
</dbReference>
<dbReference type="Pfam" id="PF00023">
    <property type="entry name" value="Ank"/>
    <property type="match status" value="1"/>
</dbReference>
<dbReference type="PROSITE" id="PS50297">
    <property type="entry name" value="ANK_REP_REGION"/>
    <property type="match status" value="1"/>
</dbReference>
<organism evidence="3">
    <name type="scientific">Megaviridae environmental sample</name>
    <dbReference type="NCBI Taxonomy" id="1737588"/>
    <lineage>
        <taxon>Viruses</taxon>
        <taxon>Varidnaviria</taxon>
        <taxon>Bamfordvirae</taxon>
        <taxon>Nucleocytoviricota</taxon>
        <taxon>Megaviricetes</taxon>
        <taxon>Imitervirales</taxon>
        <taxon>Mimiviridae</taxon>
        <taxon>environmental samples</taxon>
    </lineage>
</organism>
<evidence type="ECO:0000256" key="1">
    <source>
        <dbReference type="ARBA" id="ARBA00022737"/>
    </source>
</evidence>
<dbReference type="GO" id="GO:0085020">
    <property type="term" value="P:protein K6-linked ubiquitination"/>
    <property type="evidence" value="ECO:0007669"/>
    <property type="project" value="TreeGrafter"/>
</dbReference>
<dbReference type="PROSITE" id="PS50088">
    <property type="entry name" value="ANK_REPEAT"/>
    <property type="match status" value="1"/>
</dbReference>
<sequence length="149" mass="16988">MTTREEEKWDTCSDEYTENLISAIRMNNIDEIRRLHELGTNLDAIGSSGKTPLYLASCYNYPHLVSLLIELGAHVDSPDCSLNFCFTPIYIAAMNGSQDVIRVLVNADASFRRNILDEVMVSAIPELHDYLENVLNEREQAYEHYVEDV</sequence>
<name>A0A5J6VHW5_9VIRU</name>
<keyword evidence="2" id="KW-0040">ANK repeat</keyword>
<dbReference type="PANTHER" id="PTHR24171:SF8">
    <property type="entry name" value="BRCA1-ASSOCIATED RING DOMAIN PROTEIN 1"/>
    <property type="match status" value="1"/>
</dbReference>
<protein>
    <submittedName>
        <fullName evidence="3">Ankyrin repeat containing protein</fullName>
    </submittedName>
</protein>
<evidence type="ECO:0000256" key="2">
    <source>
        <dbReference type="ARBA" id="ARBA00023043"/>
    </source>
</evidence>
<dbReference type="InterPro" id="IPR036770">
    <property type="entry name" value="Ankyrin_rpt-contain_sf"/>
</dbReference>
<dbReference type="InterPro" id="IPR002110">
    <property type="entry name" value="Ankyrin_rpt"/>
</dbReference>
<accession>A0A5J6VHW5</accession>
<dbReference type="SMART" id="SM00248">
    <property type="entry name" value="ANK"/>
    <property type="match status" value="2"/>
</dbReference>
<dbReference type="Pfam" id="PF12796">
    <property type="entry name" value="Ank_2"/>
    <property type="match status" value="1"/>
</dbReference>
<dbReference type="SUPFAM" id="SSF48403">
    <property type="entry name" value="Ankyrin repeat"/>
    <property type="match status" value="1"/>
</dbReference>
<reference evidence="3" key="1">
    <citation type="journal article" date="2019" name="Philos. Trans. R. Soc. Lond., B, Biol. Sci.">
        <title>Targeted metagenomic recovery of four divergent viruses reveals shared and distinctive characteristics of giant viruses of marine eukaryotes.</title>
        <authorList>
            <person name="Needham D.M."/>
            <person name="Poirier C."/>
            <person name="Hehenberger E."/>
            <person name="Jimenez V."/>
            <person name="Swalwell J.E."/>
            <person name="Santoro A.E."/>
            <person name="Worden A.Z."/>
        </authorList>
    </citation>
    <scope>NUCLEOTIDE SEQUENCE</scope>
    <source>
        <strain evidence="3">OPacV-662</strain>
    </source>
</reference>
<dbReference type="EMBL" id="MN448270">
    <property type="protein sequence ID" value="QFG73776.1"/>
    <property type="molecule type" value="Genomic_DNA"/>
</dbReference>
<evidence type="ECO:0000313" key="3">
    <source>
        <dbReference type="EMBL" id="QFG73776.1"/>
    </source>
</evidence>
<keyword evidence="1" id="KW-0677">Repeat</keyword>
<dbReference type="PANTHER" id="PTHR24171">
    <property type="entry name" value="ANKYRIN REPEAT DOMAIN-CONTAINING PROTEIN 39-RELATED"/>
    <property type="match status" value="1"/>
</dbReference>
<proteinExistence type="predicted"/>
<dbReference type="Gene3D" id="1.25.40.20">
    <property type="entry name" value="Ankyrin repeat-containing domain"/>
    <property type="match status" value="1"/>
</dbReference>